<sequence>MRTLLLGGKPLLVLLGLAAAFIVTQNLAGMGMATLFGLDPHAGLMVGSVSLTGGLGTTMAWAPILQRDMGISNAAELGVASNTVGLIAACVIGGPMATYLMRRNAITPSNTSDLTIGAGPDPQAGELDYFSVLWAIFVLNATVLLGTMLDALISKTGLTLPTFVSCLIVGILIRNLTPFVSGKVVRRYWPATGRGMSLVSDISLGLFLIMALMNLQLWELNGIFVFIISTLVVQIVLCLAYTICIVFPLMGRDYEATVISAGFGGIALGSTATAIANMTAVTQQYGAAHRAFIIVPLVCGFFIDLVNALVIAAFM</sequence>
<evidence type="ECO:0000313" key="3">
    <source>
        <dbReference type="EMBL" id="MBB3809031.1"/>
    </source>
</evidence>
<comment type="caution">
    <text evidence="3">The sequence shown here is derived from an EMBL/GenBank/DDBJ whole genome shotgun (WGS) entry which is preliminary data.</text>
</comment>
<dbReference type="EMBL" id="JACICC010000002">
    <property type="protein sequence ID" value="MBB3809031.1"/>
    <property type="molecule type" value="Genomic_DNA"/>
</dbReference>
<dbReference type="GO" id="GO:0015501">
    <property type="term" value="F:glutamate:sodium symporter activity"/>
    <property type="evidence" value="ECO:0007669"/>
    <property type="project" value="UniProtKB-UniRule"/>
</dbReference>
<feature type="transmembrane region" description="Helical" evidence="2">
    <location>
        <begin position="291"/>
        <end position="314"/>
    </location>
</feature>
<dbReference type="AlphaFoldDB" id="A0A7W6EFV7"/>
<keyword evidence="2" id="KW-0812">Transmembrane</keyword>
<dbReference type="PANTHER" id="PTHR36178:SF1">
    <property type="entry name" value="SODIUM_GLUTAMATE SYMPORTER"/>
    <property type="match status" value="1"/>
</dbReference>
<dbReference type="PANTHER" id="PTHR36178">
    <property type="entry name" value="SLR0625 PROTEIN"/>
    <property type="match status" value="1"/>
</dbReference>
<name>A0A7W6EFV7_9HYPH</name>
<dbReference type="NCBIfam" id="TIGR00210">
    <property type="entry name" value="gltS"/>
    <property type="match status" value="1"/>
</dbReference>
<keyword evidence="4" id="KW-1185">Reference proteome</keyword>
<proteinExistence type="predicted"/>
<organism evidence="3 4">
    <name type="scientific">Pseudochelatococcus contaminans</name>
    <dbReference type="NCBI Taxonomy" id="1538103"/>
    <lineage>
        <taxon>Bacteria</taxon>
        <taxon>Pseudomonadati</taxon>
        <taxon>Pseudomonadota</taxon>
        <taxon>Alphaproteobacteria</taxon>
        <taxon>Hyphomicrobiales</taxon>
        <taxon>Chelatococcaceae</taxon>
        <taxon>Pseudochelatococcus</taxon>
    </lineage>
</organism>
<keyword evidence="2" id="KW-1133">Transmembrane helix</keyword>
<accession>A0A7W6EFV7</accession>
<feature type="transmembrane region" description="Helical" evidence="2">
    <location>
        <begin position="196"/>
        <end position="215"/>
    </location>
</feature>
<feature type="transmembrane region" description="Helical" evidence="2">
    <location>
        <begin position="44"/>
        <end position="65"/>
    </location>
</feature>
<dbReference type="Pfam" id="PF03616">
    <property type="entry name" value="Glt_symporter"/>
    <property type="match status" value="1"/>
</dbReference>
<gene>
    <name evidence="3" type="ORF">FHS81_001101</name>
</gene>
<evidence type="ECO:0000313" key="4">
    <source>
        <dbReference type="Proteomes" id="UP000537592"/>
    </source>
</evidence>
<dbReference type="Proteomes" id="UP000537592">
    <property type="component" value="Unassembled WGS sequence"/>
</dbReference>
<feature type="transmembrane region" description="Helical" evidence="2">
    <location>
        <begin position="222"/>
        <end position="250"/>
    </location>
</feature>
<evidence type="ECO:0000256" key="2">
    <source>
        <dbReference type="SAM" id="Phobius"/>
    </source>
</evidence>
<feature type="transmembrane region" description="Helical" evidence="2">
    <location>
        <begin position="129"/>
        <end position="149"/>
    </location>
</feature>
<feature type="transmembrane region" description="Helical" evidence="2">
    <location>
        <begin position="77"/>
        <end position="101"/>
    </location>
</feature>
<feature type="transmembrane region" description="Helical" evidence="2">
    <location>
        <begin position="256"/>
        <end position="279"/>
    </location>
</feature>
<reference evidence="3 4" key="1">
    <citation type="submission" date="2020-08" db="EMBL/GenBank/DDBJ databases">
        <title>Genomic Encyclopedia of Type Strains, Phase IV (KMG-IV): sequencing the most valuable type-strain genomes for metagenomic binning, comparative biology and taxonomic classification.</title>
        <authorList>
            <person name="Goeker M."/>
        </authorList>
    </citation>
    <scope>NUCLEOTIDE SEQUENCE [LARGE SCALE GENOMIC DNA]</scope>
    <source>
        <strain evidence="3 4">DSM 28760</strain>
    </source>
</reference>
<dbReference type="InterPro" id="IPR004445">
    <property type="entry name" value="GltS"/>
</dbReference>
<evidence type="ECO:0000256" key="1">
    <source>
        <dbReference type="NCBIfam" id="TIGR00210"/>
    </source>
</evidence>
<protein>
    <recommendedName>
        <fullName evidence="1">Sodium/glutamate symporter</fullName>
    </recommendedName>
</protein>
<feature type="transmembrane region" description="Helical" evidence="2">
    <location>
        <begin position="156"/>
        <end position="176"/>
    </location>
</feature>
<dbReference type="GO" id="GO:0015813">
    <property type="term" value="P:L-glutamate transmembrane transport"/>
    <property type="evidence" value="ECO:0007669"/>
    <property type="project" value="UniProtKB-UniRule"/>
</dbReference>
<dbReference type="GO" id="GO:0016020">
    <property type="term" value="C:membrane"/>
    <property type="evidence" value="ECO:0007669"/>
    <property type="project" value="InterPro"/>
</dbReference>
<keyword evidence="2" id="KW-0472">Membrane</keyword>